<keyword evidence="1" id="KW-0812">Transmembrane</keyword>
<evidence type="ECO:0000313" key="3">
    <source>
        <dbReference type="Proteomes" id="UP000749471"/>
    </source>
</evidence>
<proteinExistence type="predicted"/>
<dbReference type="PROSITE" id="PS00409">
    <property type="entry name" value="PROKAR_NTER_METHYL"/>
    <property type="match status" value="1"/>
</dbReference>
<dbReference type="Proteomes" id="UP000749471">
    <property type="component" value="Unassembled WGS sequence"/>
</dbReference>
<keyword evidence="1" id="KW-0472">Membrane</keyword>
<gene>
    <name evidence="2" type="ORF">KQI42_05835</name>
</gene>
<sequence>MWNIKSIYQKSRGFTLIEILLILSLISLIIISLYSVLNFCVSAWEDGNRKDEIILNGRYGIEFIKTEIKTADKIISSNKIDDFNFTYPNNIGFVILRYNSNEYQYITYYLSNDKLIRITDKRVTKKYPSINTFSGFNEICEYVDTIERTNVDFSKNMIYLNITMSYNNRKVLEFKTNIFIRCPVEY</sequence>
<dbReference type="EMBL" id="JAHLPM010000004">
    <property type="protein sequence ID" value="MBU5437517.1"/>
    <property type="molecule type" value="Genomic_DNA"/>
</dbReference>
<comment type="caution">
    <text evidence="2">The sequence shown here is derived from an EMBL/GenBank/DDBJ whole genome shotgun (WGS) entry which is preliminary data.</text>
</comment>
<name>A0ABS6E411_9FIRM</name>
<protein>
    <submittedName>
        <fullName evidence="2">Prepilin-type N-terminal cleavage/methylation domain-containing protein</fullName>
    </submittedName>
</protein>
<dbReference type="Pfam" id="PF07963">
    <property type="entry name" value="N_methyl"/>
    <property type="match status" value="1"/>
</dbReference>
<evidence type="ECO:0000313" key="2">
    <source>
        <dbReference type="EMBL" id="MBU5437517.1"/>
    </source>
</evidence>
<feature type="transmembrane region" description="Helical" evidence="1">
    <location>
        <begin position="12"/>
        <end position="37"/>
    </location>
</feature>
<evidence type="ECO:0000256" key="1">
    <source>
        <dbReference type="SAM" id="Phobius"/>
    </source>
</evidence>
<dbReference type="RefSeq" id="WP_216517721.1">
    <property type="nucleotide sequence ID" value="NZ_JAHLPM010000004.1"/>
</dbReference>
<dbReference type="InterPro" id="IPR012902">
    <property type="entry name" value="N_methyl_site"/>
</dbReference>
<keyword evidence="3" id="KW-1185">Reference proteome</keyword>
<keyword evidence="1" id="KW-1133">Transmembrane helix</keyword>
<reference evidence="2 3" key="1">
    <citation type="submission" date="2021-06" db="EMBL/GenBank/DDBJ databases">
        <authorList>
            <person name="Sun Q."/>
            <person name="Li D."/>
        </authorList>
    </citation>
    <scope>NUCLEOTIDE SEQUENCE [LARGE SCALE GENOMIC DNA]</scope>
    <source>
        <strain evidence="2 3">MSJ-40</strain>
    </source>
</reference>
<organism evidence="2 3">
    <name type="scientific">Tissierella simiarum</name>
    <dbReference type="NCBI Taxonomy" id="2841534"/>
    <lineage>
        <taxon>Bacteria</taxon>
        <taxon>Bacillati</taxon>
        <taxon>Bacillota</taxon>
        <taxon>Tissierellia</taxon>
        <taxon>Tissierellales</taxon>
        <taxon>Tissierellaceae</taxon>
        <taxon>Tissierella</taxon>
    </lineage>
</organism>
<accession>A0ABS6E411</accession>